<evidence type="ECO:0008006" key="3">
    <source>
        <dbReference type="Google" id="ProtNLM"/>
    </source>
</evidence>
<dbReference type="RefSeq" id="WP_320315172.1">
    <property type="nucleotide sequence ID" value="NZ_JAVIIX010000001.1"/>
</dbReference>
<reference evidence="1 2" key="1">
    <citation type="submission" date="2023-08" db="EMBL/GenBank/DDBJ databases">
        <title>Implementing the SeqCode for naming new Mesorhizobium species isolated from Vachellia karroo root nodules.</title>
        <authorList>
            <person name="Van Lill M."/>
        </authorList>
    </citation>
    <scope>NUCLEOTIDE SEQUENCE [LARGE SCALE GENOMIC DNA]</scope>
    <source>
        <strain evidence="1 2">VK23A</strain>
    </source>
</reference>
<gene>
    <name evidence="1" type="ORF">RFM27_02800</name>
</gene>
<accession>A0ABU4X871</accession>
<keyword evidence="2" id="KW-1185">Reference proteome</keyword>
<dbReference type="Proteomes" id="UP001271780">
    <property type="component" value="Unassembled WGS sequence"/>
</dbReference>
<protein>
    <recommendedName>
        <fullName evidence="3">Adenylate cyclase</fullName>
    </recommendedName>
</protein>
<evidence type="ECO:0000313" key="2">
    <source>
        <dbReference type="Proteomes" id="UP001271780"/>
    </source>
</evidence>
<evidence type="ECO:0000313" key="1">
    <source>
        <dbReference type="EMBL" id="MDX8470999.1"/>
    </source>
</evidence>
<dbReference type="EMBL" id="JAVIIZ010000001">
    <property type="protein sequence ID" value="MDX8470999.1"/>
    <property type="molecule type" value="Genomic_DNA"/>
</dbReference>
<sequence length="98" mass="10895">MGSGTRTRKEEIFDFQDRVVRTIVSTLAGRMNSARTEVARRKPPASLAAYDCFLRGDALPMGTPEVEAESRLLFEKAIELDPGYARAYALLSSALERE</sequence>
<organism evidence="1 2">
    <name type="scientific">Mesorhizobium dulcispinae</name>
    <dbReference type="NCBI Taxonomy" id="3072316"/>
    <lineage>
        <taxon>Bacteria</taxon>
        <taxon>Pseudomonadati</taxon>
        <taxon>Pseudomonadota</taxon>
        <taxon>Alphaproteobacteria</taxon>
        <taxon>Hyphomicrobiales</taxon>
        <taxon>Phyllobacteriaceae</taxon>
        <taxon>Mesorhizobium</taxon>
    </lineage>
</organism>
<comment type="caution">
    <text evidence="1">The sequence shown here is derived from an EMBL/GenBank/DDBJ whole genome shotgun (WGS) entry which is preliminary data.</text>
</comment>
<proteinExistence type="predicted"/>
<name>A0ABU4X871_9HYPH</name>